<evidence type="ECO:0000313" key="3">
    <source>
        <dbReference type="Proteomes" id="UP000271554"/>
    </source>
</evidence>
<name>A0A387HAU3_9ACTN</name>
<dbReference type="PANTHER" id="PTHR43798:SF33">
    <property type="entry name" value="HYDROLASE, PUTATIVE (AFU_ORTHOLOGUE AFUA_2G14860)-RELATED"/>
    <property type="match status" value="1"/>
</dbReference>
<dbReference type="GO" id="GO:0047411">
    <property type="term" value="F:2-(acetamidomethylene)succinate hydrolase activity"/>
    <property type="evidence" value="ECO:0007669"/>
    <property type="project" value="UniProtKB-EC"/>
</dbReference>
<dbReference type="SUPFAM" id="SSF53474">
    <property type="entry name" value="alpha/beta-Hydrolases"/>
    <property type="match status" value="1"/>
</dbReference>
<reference evidence="2 3" key="1">
    <citation type="submission" date="2018-10" db="EMBL/GenBank/DDBJ databases">
        <title>Relationship between Morphology and Antimicrobial Activity in Streptomyces.</title>
        <authorList>
            <person name="Kang H.J."/>
            <person name="Kim S.B."/>
        </authorList>
    </citation>
    <scope>NUCLEOTIDE SEQUENCE [LARGE SCALE GENOMIC DNA]</scope>
    <source>
        <strain evidence="2 3">BH38</strain>
    </source>
</reference>
<sequence>MSRDFTVAAVDIRLRGVDSLGDGPPLLFLNGGFSTRRQWNRVIDRLGGRYRTIAFDDRASGGSGPSADFSVRDAIDDVDRVIEATVLRQPILVGWSHGATIAVCYAAEYPELVGGLALIDGAYPVSLLDEAGKDRVRAAFRGSGRLTRVVAGLGGAPGLSPQQRAEAVIAIDEVNGELAADFAALRCPTTFVVGGGGHPGASQDRTRMLGAAVRAAADNAQVTVFATANGRPARVLARDADIVAAAIDEVAQRSTCLAVR</sequence>
<dbReference type="GO" id="GO:0016020">
    <property type="term" value="C:membrane"/>
    <property type="evidence" value="ECO:0007669"/>
    <property type="project" value="TreeGrafter"/>
</dbReference>
<dbReference type="Proteomes" id="UP000271554">
    <property type="component" value="Chromosome"/>
</dbReference>
<dbReference type="EC" id="3.5.1.29" evidence="2"/>
<organism evidence="2 3">
    <name type="scientific">Streptomyces hundungensis</name>
    <dbReference type="NCBI Taxonomy" id="1077946"/>
    <lineage>
        <taxon>Bacteria</taxon>
        <taxon>Bacillati</taxon>
        <taxon>Actinomycetota</taxon>
        <taxon>Actinomycetes</taxon>
        <taxon>Kitasatosporales</taxon>
        <taxon>Streptomycetaceae</taxon>
        <taxon>Streptomyces</taxon>
    </lineage>
</organism>
<accession>A0A387HAU3</accession>
<proteinExistence type="predicted"/>
<dbReference type="EMBL" id="CP032698">
    <property type="protein sequence ID" value="AYG78080.1"/>
    <property type="molecule type" value="Genomic_DNA"/>
</dbReference>
<dbReference type="AlphaFoldDB" id="A0A387HAU3"/>
<dbReference type="Pfam" id="PF00561">
    <property type="entry name" value="Abhydrolase_1"/>
    <property type="match status" value="1"/>
</dbReference>
<dbReference type="Gene3D" id="3.40.50.1820">
    <property type="entry name" value="alpha/beta hydrolase"/>
    <property type="match status" value="1"/>
</dbReference>
<feature type="domain" description="AB hydrolase-1" evidence="1">
    <location>
        <begin position="24"/>
        <end position="131"/>
    </location>
</feature>
<dbReference type="InterPro" id="IPR029058">
    <property type="entry name" value="AB_hydrolase_fold"/>
</dbReference>
<evidence type="ECO:0000313" key="2">
    <source>
        <dbReference type="EMBL" id="AYG78080.1"/>
    </source>
</evidence>
<dbReference type="InterPro" id="IPR000073">
    <property type="entry name" value="AB_hydrolase_1"/>
</dbReference>
<evidence type="ECO:0000259" key="1">
    <source>
        <dbReference type="Pfam" id="PF00561"/>
    </source>
</evidence>
<protein>
    <submittedName>
        <fullName evidence="2">2-(Acetamidomethylene)succinate hydrolase</fullName>
        <ecNumber evidence="2">3.5.1.29</ecNumber>
    </submittedName>
</protein>
<keyword evidence="2" id="KW-0378">Hydrolase</keyword>
<keyword evidence="3" id="KW-1185">Reference proteome</keyword>
<dbReference type="InterPro" id="IPR050266">
    <property type="entry name" value="AB_hydrolase_sf"/>
</dbReference>
<gene>
    <name evidence="2" type="ORF">DWB77_00187</name>
</gene>
<dbReference type="PANTHER" id="PTHR43798">
    <property type="entry name" value="MONOACYLGLYCEROL LIPASE"/>
    <property type="match status" value="1"/>
</dbReference>
<dbReference type="KEGG" id="shun:DWB77_00187"/>